<dbReference type="AlphaFoldDB" id="A0AA39NHX9"/>
<evidence type="ECO:0000256" key="4">
    <source>
        <dbReference type="ARBA" id="ARBA00022692"/>
    </source>
</evidence>
<keyword evidence="5" id="KW-0999">Mitochondrion inner membrane</keyword>
<dbReference type="GO" id="GO:0016491">
    <property type="term" value="F:oxidoreductase activity"/>
    <property type="evidence" value="ECO:0007669"/>
    <property type="project" value="UniProtKB-KW"/>
</dbReference>
<keyword evidence="9" id="KW-0496">Mitochondrion</keyword>
<protein>
    <submittedName>
        <fullName evidence="12">Cytochrome c oxidase subunit IV-domain-containing protein</fullName>
    </submittedName>
</protein>
<evidence type="ECO:0000313" key="13">
    <source>
        <dbReference type="Proteomes" id="UP001175211"/>
    </source>
</evidence>
<keyword evidence="13" id="KW-1185">Reference proteome</keyword>
<sequence length="187" mass="20432">MQAALRLARQQHRCLATTANPAHVLAGSTSAAAPKRPVIPLSNVEAQWEKLTSEERSSVHDQLEVLMKKDWKELSIDEKKAAYYVSFGPHGPRTPSSKPGENFKVFLGTAALLGITGLLFVGIRAIAPTPPKTINKEWEAAMNERALEQKMNPITGMSLFQTRGSKLDFIIGISSEGYKGKGFVVSK</sequence>
<dbReference type="GO" id="GO:0005743">
    <property type="term" value="C:mitochondrial inner membrane"/>
    <property type="evidence" value="ECO:0007669"/>
    <property type="project" value="UniProtKB-SubCell"/>
</dbReference>
<evidence type="ECO:0000256" key="2">
    <source>
        <dbReference type="ARBA" id="ARBA00004673"/>
    </source>
</evidence>
<dbReference type="PANTHER" id="PTHR10707">
    <property type="entry name" value="CYTOCHROME C OXIDASE SUBUNIT IV"/>
    <property type="match status" value="1"/>
</dbReference>
<dbReference type="GO" id="GO:0006123">
    <property type="term" value="P:mitochondrial electron transport, cytochrome c to oxygen"/>
    <property type="evidence" value="ECO:0007669"/>
    <property type="project" value="InterPro"/>
</dbReference>
<dbReference type="PANTHER" id="PTHR10707:SF10">
    <property type="entry name" value="CYTOCHROME C OXIDASE SUBUNIT 4"/>
    <property type="match status" value="1"/>
</dbReference>
<dbReference type="GeneID" id="85367065"/>
<dbReference type="Gene3D" id="1.10.442.10">
    <property type="entry name" value="Cytochrome c oxidase subunit IV"/>
    <property type="match status" value="1"/>
</dbReference>
<dbReference type="FunFam" id="1.10.442.10:FF:000002">
    <property type="entry name" value="Cytochrome c oxidase subunit V"/>
    <property type="match status" value="1"/>
</dbReference>
<evidence type="ECO:0000256" key="5">
    <source>
        <dbReference type="ARBA" id="ARBA00022792"/>
    </source>
</evidence>
<comment type="caution">
    <text evidence="12">The sequence shown here is derived from an EMBL/GenBank/DDBJ whole genome shotgun (WGS) entry which is preliminary data.</text>
</comment>
<dbReference type="InterPro" id="IPR036639">
    <property type="entry name" value="Cyt_c_oxidase_su4_sf"/>
</dbReference>
<feature type="transmembrane region" description="Helical" evidence="11">
    <location>
        <begin position="105"/>
        <end position="127"/>
    </location>
</feature>
<evidence type="ECO:0000256" key="3">
    <source>
        <dbReference type="ARBA" id="ARBA00008135"/>
    </source>
</evidence>
<dbReference type="InterPro" id="IPR004203">
    <property type="entry name" value="Cyt_c_oxidase_su4_fam"/>
</dbReference>
<dbReference type="SUPFAM" id="SSF81406">
    <property type="entry name" value="Mitochondrial cytochrome c oxidase subunit IV"/>
    <property type="match status" value="1"/>
</dbReference>
<evidence type="ECO:0000313" key="12">
    <source>
        <dbReference type="EMBL" id="KAK0465954.1"/>
    </source>
</evidence>
<accession>A0AA39NHX9</accession>
<evidence type="ECO:0000256" key="10">
    <source>
        <dbReference type="ARBA" id="ARBA00023136"/>
    </source>
</evidence>
<dbReference type="Pfam" id="PF02936">
    <property type="entry name" value="COX4"/>
    <property type="match status" value="1"/>
</dbReference>
<keyword evidence="7 11" id="KW-1133">Transmembrane helix</keyword>
<gene>
    <name evidence="12" type="ORF">EV420DRAFT_803614</name>
</gene>
<keyword evidence="8" id="KW-0560">Oxidoreductase</keyword>
<evidence type="ECO:0000256" key="8">
    <source>
        <dbReference type="ARBA" id="ARBA00023002"/>
    </source>
</evidence>
<proteinExistence type="inferred from homology"/>
<dbReference type="RefSeq" id="XP_060336781.1">
    <property type="nucleotide sequence ID" value="XM_060483517.1"/>
</dbReference>
<evidence type="ECO:0000256" key="7">
    <source>
        <dbReference type="ARBA" id="ARBA00022989"/>
    </source>
</evidence>
<evidence type="ECO:0000256" key="6">
    <source>
        <dbReference type="ARBA" id="ARBA00022946"/>
    </source>
</evidence>
<comment type="similarity">
    <text evidence="3">Belongs to the cytochrome c oxidase IV family.</text>
</comment>
<reference evidence="12" key="1">
    <citation type="submission" date="2023-06" db="EMBL/GenBank/DDBJ databases">
        <authorList>
            <consortium name="Lawrence Berkeley National Laboratory"/>
            <person name="Ahrendt S."/>
            <person name="Sahu N."/>
            <person name="Indic B."/>
            <person name="Wong-Bajracharya J."/>
            <person name="Merenyi Z."/>
            <person name="Ke H.-M."/>
            <person name="Monk M."/>
            <person name="Kocsube S."/>
            <person name="Drula E."/>
            <person name="Lipzen A."/>
            <person name="Balint B."/>
            <person name="Henrissat B."/>
            <person name="Andreopoulos B."/>
            <person name="Martin F.M."/>
            <person name="Harder C.B."/>
            <person name="Rigling D."/>
            <person name="Ford K.L."/>
            <person name="Foster G.D."/>
            <person name="Pangilinan J."/>
            <person name="Papanicolaou A."/>
            <person name="Barry K."/>
            <person name="LaButti K."/>
            <person name="Viragh M."/>
            <person name="Koriabine M."/>
            <person name="Yan M."/>
            <person name="Riley R."/>
            <person name="Champramary S."/>
            <person name="Plett K.L."/>
            <person name="Tsai I.J."/>
            <person name="Slot J."/>
            <person name="Sipos G."/>
            <person name="Plett J."/>
            <person name="Nagy L.G."/>
            <person name="Grigoriev I.V."/>
        </authorList>
    </citation>
    <scope>NUCLEOTIDE SEQUENCE</scope>
    <source>
        <strain evidence="12">CCBAS 213</strain>
    </source>
</reference>
<evidence type="ECO:0000256" key="1">
    <source>
        <dbReference type="ARBA" id="ARBA00004434"/>
    </source>
</evidence>
<evidence type="ECO:0000256" key="11">
    <source>
        <dbReference type="SAM" id="Phobius"/>
    </source>
</evidence>
<keyword evidence="10 11" id="KW-0472">Membrane</keyword>
<keyword evidence="6" id="KW-0809">Transit peptide</keyword>
<name>A0AA39NHX9_ARMTA</name>
<comment type="subcellular location">
    <subcellularLocation>
        <location evidence="1">Mitochondrion inner membrane</location>
        <topology evidence="1">Single-pass membrane protein</topology>
    </subcellularLocation>
</comment>
<organism evidence="12 13">
    <name type="scientific">Armillaria tabescens</name>
    <name type="common">Ringless honey mushroom</name>
    <name type="synonym">Agaricus tabescens</name>
    <dbReference type="NCBI Taxonomy" id="1929756"/>
    <lineage>
        <taxon>Eukaryota</taxon>
        <taxon>Fungi</taxon>
        <taxon>Dikarya</taxon>
        <taxon>Basidiomycota</taxon>
        <taxon>Agaricomycotina</taxon>
        <taxon>Agaricomycetes</taxon>
        <taxon>Agaricomycetidae</taxon>
        <taxon>Agaricales</taxon>
        <taxon>Marasmiineae</taxon>
        <taxon>Physalacriaceae</taxon>
        <taxon>Desarmillaria</taxon>
    </lineage>
</organism>
<keyword evidence="4 11" id="KW-0812">Transmembrane</keyword>
<dbReference type="CDD" id="cd00922">
    <property type="entry name" value="Cyt_c_Oxidase_IV"/>
    <property type="match status" value="1"/>
</dbReference>
<comment type="pathway">
    <text evidence="2">Energy metabolism; oxidative phosphorylation.</text>
</comment>
<evidence type="ECO:0000256" key="9">
    <source>
        <dbReference type="ARBA" id="ARBA00023128"/>
    </source>
</evidence>
<dbReference type="Proteomes" id="UP001175211">
    <property type="component" value="Unassembled WGS sequence"/>
</dbReference>
<dbReference type="GO" id="GO:0045277">
    <property type="term" value="C:respiratory chain complex IV"/>
    <property type="evidence" value="ECO:0007669"/>
    <property type="project" value="InterPro"/>
</dbReference>
<dbReference type="EMBL" id="JAUEPS010000004">
    <property type="protein sequence ID" value="KAK0465954.1"/>
    <property type="molecule type" value="Genomic_DNA"/>
</dbReference>